<dbReference type="EMBL" id="CP017813">
    <property type="protein sequence ID" value="APJ38251.1"/>
    <property type="molecule type" value="Genomic_DNA"/>
</dbReference>
<reference evidence="3" key="1">
    <citation type="submission" date="2016-10" db="EMBL/GenBank/DDBJ databases">
        <authorList>
            <person name="Beylefeld A."/>
            <person name="Abolnik C."/>
        </authorList>
    </citation>
    <scope>NUCLEOTIDE SEQUENCE [LARGE SCALE GENOMIC DNA]</scope>
    <source>
        <strain evidence="3">B359_6</strain>
    </source>
</reference>
<evidence type="ECO:0000256" key="1">
    <source>
        <dbReference type="SAM" id="Coils"/>
    </source>
</evidence>
<evidence type="ECO:0000313" key="3">
    <source>
        <dbReference type="Proteomes" id="UP000184322"/>
    </source>
</evidence>
<feature type="coiled-coil region" evidence="1">
    <location>
        <begin position="421"/>
        <end position="725"/>
    </location>
</feature>
<dbReference type="RefSeq" id="WP_073372255.1">
    <property type="nucleotide sequence ID" value="NZ_CP017813.1"/>
</dbReference>
<dbReference type="STRING" id="48003.BLA55_00950"/>
<proteinExistence type="predicted"/>
<sequence>MTFLKNKKILWIGFAGIIILSLTGTATYQGLNLNFTRDLNSITSKKLEYAKNNIKILETDNAKLKDKSEKIEKEITSVNSELSLEREKVIEINKKLDEVTKLKNEYINISNTLSNEKIQANLKIENLEKTLTNKDKIISDLTLNINKNEEEINTLLSELNHFKIETLNYIDQVLRLSNENLTNFQRIRELDTINSDFYNRILTQMHEFINFLNIYRDEISKIEINIENSKYLNETIKLFYSQISKNIHIIDSYKNSLFEYISNKLINEKNKVAELEASILFKEDLIDKLEKEKTSNLEKIDELTNKINSLETLINNKDIEIKNKNEIIENMKRTISIQLENFHRYAINLLKDINIDNSEIRDLIEKTELNIANSFDLLSDSEFTNEVISGRNYKIYHDFIHASSVYTTIFSEVSNFNIEFIKIIEKENEKYNNIITDLQGNNEKMKHKNNELKNEINLLNATIENNKNLINSYNGDIELLKAEIAKINANHELAIKEKDAAIESLNNKINEKNKTIDRLRIENSNFEREINAIKEKNRELESKITLLSDELKAEKVKNMNLNSEILILNEKNKRLEALLFEKDELINRLRTDNLRINNLLLAANEDNDRIMKINRELEEKIEKIREKNESNNNEIDNLNTEISAINEENRNLKTKIQELNGRISEIETQNEALNTQIEKLRVQNESLVKNNEKLIQDFNRLKTYFKEIILNIRQLINELADKELEYDYVFSGSSYPALPIDTVINRESAKKYYEFTRQTCQRILTTLMEAENYLS</sequence>
<feature type="coiled-coil region" evidence="1">
    <location>
        <begin position="272"/>
        <end position="334"/>
    </location>
</feature>
<evidence type="ECO:0000313" key="2">
    <source>
        <dbReference type="EMBL" id="APJ38251.1"/>
    </source>
</evidence>
<organism evidence="2 3">
    <name type="scientific">Mycoplasmopsis pullorum</name>
    <dbReference type="NCBI Taxonomy" id="48003"/>
    <lineage>
        <taxon>Bacteria</taxon>
        <taxon>Bacillati</taxon>
        <taxon>Mycoplasmatota</taxon>
        <taxon>Mycoplasmoidales</taxon>
        <taxon>Metamycoplasmataceae</taxon>
        <taxon>Mycoplasmopsis</taxon>
    </lineage>
</organism>
<accession>A0A1L4FRM3</accession>
<dbReference type="Gene3D" id="1.20.5.170">
    <property type="match status" value="1"/>
</dbReference>
<dbReference type="PANTHER" id="PTHR45615">
    <property type="entry name" value="MYOSIN HEAVY CHAIN, NON-MUSCLE"/>
    <property type="match status" value="1"/>
</dbReference>
<dbReference type="AlphaFoldDB" id="A0A1L4FRM3"/>
<feature type="coiled-coil region" evidence="1">
    <location>
        <begin position="47"/>
        <end position="81"/>
    </location>
</feature>
<feature type="coiled-coil region" evidence="1">
    <location>
        <begin position="110"/>
        <end position="165"/>
    </location>
</feature>
<dbReference type="PANTHER" id="PTHR45615:SF80">
    <property type="entry name" value="GRIP DOMAIN-CONTAINING PROTEIN"/>
    <property type="match status" value="1"/>
</dbReference>
<dbReference type="Proteomes" id="UP000184322">
    <property type="component" value="Chromosome"/>
</dbReference>
<gene>
    <name evidence="2" type="ORF">BLA55_00950</name>
</gene>
<keyword evidence="3" id="KW-1185">Reference proteome</keyword>
<protein>
    <submittedName>
        <fullName evidence="2">Uncharacterized protein</fullName>
    </submittedName>
</protein>
<keyword evidence="1" id="KW-0175">Coiled coil</keyword>
<name>A0A1L4FRM3_9BACT</name>
<dbReference type="KEGG" id="mpul:BLA55_00950"/>